<organism evidence="1 2">
    <name type="scientific">Podarcis lilfordi</name>
    <name type="common">Lilford's wall lizard</name>
    <dbReference type="NCBI Taxonomy" id="74358"/>
    <lineage>
        <taxon>Eukaryota</taxon>
        <taxon>Metazoa</taxon>
        <taxon>Chordata</taxon>
        <taxon>Craniata</taxon>
        <taxon>Vertebrata</taxon>
        <taxon>Euteleostomi</taxon>
        <taxon>Lepidosauria</taxon>
        <taxon>Squamata</taxon>
        <taxon>Bifurcata</taxon>
        <taxon>Unidentata</taxon>
        <taxon>Episquamata</taxon>
        <taxon>Laterata</taxon>
        <taxon>Lacertibaenia</taxon>
        <taxon>Lacertidae</taxon>
        <taxon>Podarcis</taxon>
    </lineage>
</organism>
<reference evidence="1" key="1">
    <citation type="submission" date="2022-12" db="EMBL/GenBank/DDBJ databases">
        <authorList>
            <person name="Alioto T."/>
            <person name="Alioto T."/>
            <person name="Gomez Garrido J."/>
        </authorList>
    </citation>
    <scope>NUCLEOTIDE SEQUENCE</scope>
</reference>
<dbReference type="EMBL" id="OX395127">
    <property type="protein sequence ID" value="CAI5766477.1"/>
    <property type="molecule type" value="Genomic_DNA"/>
</dbReference>
<protein>
    <submittedName>
        <fullName evidence="1">Uncharacterized protein</fullName>
    </submittedName>
</protein>
<proteinExistence type="predicted"/>
<accession>A0AA35NZU6</accession>
<evidence type="ECO:0000313" key="2">
    <source>
        <dbReference type="Proteomes" id="UP001178461"/>
    </source>
</evidence>
<evidence type="ECO:0000313" key="1">
    <source>
        <dbReference type="EMBL" id="CAI5766477.1"/>
    </source>
</evidence>
<dbReference type="Proteomes" id="UP001178461">
    <property type="component" value="Chromosome 2"/>
</dbReference>
<gene>
    <name evidence="1" type="ORF">PODLI_1B015320</name>
</gene>
<name>A0AA35NZU6_9SAUR</name>
<dbReference type="AlphaFoldDB" id="A0AA35NZU6"/>
<sequence length="90" mass="10159">MPFAQPFQKHIFTFKGTLAILYLEMRGFAPQLQCKEDLIRHGHCQVLGRSDEIAGGVSGTWQTVQKEGSEVLGIKELETKTHRKEEQNGC</sequence>
<keyword evidence="2" id="KW-1185">Reference proteome</keyword>